<protein>
    <submittedName>
        <fullName evidence="4">Uncharacterized protein</fullName>
    </submittedName>
</protein>
<dbReference type="Proteomes" id="UP001233271">
    <property type="component" value="Chromosome 1"/>
</dbReference>
<evidence type="ECO:0000256" key="1">
    <source>
        <dbReference type="SAM" id="MobiDB-lite"/>
    </source>
</evidence>
<feature type="transmembrane region" description="Helical" evidence="2">
    <location>
        <begin position="127"/>
        <end position="150"/>
    </location>
</feature>
<evidence type="ECO:0000313" key="4">
    <source>
        <dbReference type="EMBL" id="BEI88487.1"/>
    </source>
</evidence>
<feature type="signal peptide" evidence="3">
    <location>
        <begin position="1"/>
        <end position="18"/>
    </location>
</feature>
<feature type="chain" id="PRO_5041202815" evidence="3">
    <location>
        <begin position="19"/>
        <end position="1332"/>
    </location>
</feature>
<organism evidence="4 5">
    <name type="scientific">Cutaneotrichosporon cavernicola</name>
    <dbReference type="NCBI Taxonomy" id="279322"/>
    <lineage>
        <taxon>Eukaryota</taxon>
        <taxon>Fungi</taxon>
        <taxon>Dikarya</taxon>
        <taxon>Basidiomycota</taxon>
        <taxon>Agaricomycotina</taxon>
        <taxon>Tremellomycetes</taxon>
        <taxon>Trichosporonales</taxon>
        <taxon>Trichosporonaceae</taxon>
        <taxon>Cutaneotrichosporon</taxon>
    </lineage>
</organism>
<feature type="compositionally biased region" description="Low complexity" evidence="1">
    <location>
        <begin position="1278"/>
        <end position="1299"/>
    </location>
</feature>
<dbReference type="GeneID" id="85492358"/>
<keyword evidence="3" id="KW-0732">Signal</keyword>
<feature type="compositionally biased region" description="Polar residues" evidence="1">
    <location>
        <begin position="633"/>
        <end position="646"/>
    </location>
</feature>
<feature type="transmembrane region" description="Helical" evidence="2">
    <location>
        <begin position="530"/>
        <end position="552"/>
    </location>
</feature>
<accession>A0AA48I969</accession>
<feature type="compositionally biased region" description="Polar residues" evidence="1">
    <location>
        <begin position="892"/>
        <end position="904"/>
    </location>
</feature>
<feature type="region of interest" description="Disordered" evidence="1">
    <location>
        <begin position="622"/>
        <end position="651"/>
    </location>
</feature>
<evidence type="ECO:0000313" key="5">
    <source>
        <dbReference type="Proteomes" id="UP001233271"/>
    </source>
</evidence>
<evidence type="ECO:0000256" key="2">
    <source>
        <dbReference type="SAM" id="Phobius"/>
    </source>
</evidence>
<name>A0AA48I969_9TREE</name>
<proteinExistence type="predicted"/>
<feature type="transmembrane region" description="Helical" evidence="2">
    <location>
        <begin position="504"/>
        <end position="524"/>
    </location>
</feature>
<feature type="compositionally biased region" description="Low complexity" evidence="1">
    <location>
        <begin position="340"/>
        <end position="353"/>
    </location>
</feature>
<dbReference type="RefSeq" id="XP_060453753.1">
    <property type="nucleotide sequence ID" value="XM_060596796.1"/>
</dbReference>
<feature type="transmembrane region" description="Helical" evidence="2">
    <location>
        <begin position="64"/>
        <end position="87"/>
    </location>
</feature>
<reference evidence="4" key="1">
    <citation type="journal article" date="2023" name="BMC Genomics">
        <title>Chromosome-level genome assemblies of Cutaneotrichosporon spp. (Trichosporonales, Basidiomycota) reveal imbalanced evolution between nucleotide sequences and chromosome synteny.</title>
        <authorList>
            <person name="Kobayashi Y."/>
            <person name="Kayamori A."/>
            <person name="Aoki K."/>
            <person name="Shiwa Y."/>
            <person name="Matsutani M."/>
            <person name="Fujita N."/>
            <person name="Sugita T."/>
            <person name="Iwasaki W."/>
            <person name="Tanaka N."/>
            <person name="Takashima M."/>
        </authorList>
    </citation>
    <scope>NUCLEOTIDE SEQUENCE</scope>
    <source>
        <strain evidence="4">HIS019</strain>
    </source>
</reference>
<feature type="region of interest" description="Disordered" evidence="1">
    <location>
        <begin position="892"/>
        <end position="922"/>
    </location>
</feature>
<evidence type="ECO:0000256" key="3">
    <source>
        <dbReference type="SAM" id="SignalP"/>
    </source>
</evidence>
<feature type="region of interest" description="Disordered" evidence="1">
    <location>
        <begin position="597"/>
        <end position="616"/>
    </location>
</feature>
<sequence length="1332" mass="142332">MNALLLLLLLLPALFLLGTVTHHLLPRNLTREDLTRALRKLMRRDLSRSAFGLPPVPSRLSVRAATFLSLCVAAATSLACGTVFLVLSSSILALAPTFLAPTTAATTTPTYPSHPPTFGPGLNKVTAALLAATTALPIVSTLLAAAGVFLRLRKGPNLVRGLLGAQGRHLTHAAVARTSLFALILTGTLVGVSAALPAYAALIILAAAASHARKSRDLLRSEISQTNTTWTHLNSSSHLNSSNDSDLLGDFSNILPPREAITQPSTPVPWMPPVGSPSSWVSEREAATLPEWDFRASLGHRRTSSSFTNRTLAALGLEPKTKRSKSSETNTFHTAPTKPSSSISSAGRRSFSAPTANDSQRPDGSVVGVFEPSPFEPLPPHNFSTITKLSVPRSAGNSDVTRSVADLGGARTFTLVDHGAHVAIHDLSNTNLSSIEHSSTANLTSIENSHDMPSTVKLTIPTPAAVSPGSPWWPSEMGDMNDTEWLPVKPPPVSEGWRRADSMCGLLGVVGLVLCFGLTVPLLVLGVHTATLTTFAVSIALPGPALAAATFFTRHIPITTPMPLPSAAGVASTAIGIEWDRNSGYRTIDFTRVDFGQPRWRAPQPGPHGSGVRISEPRDLRPVRPLTPIMPSKPTNTATLKASTPNARKHSFRRRELLKPNPHIVQAPKIRNRLGRLRGGVMSICADHTRGDSASGDEATFVSMESAEIRSAVRLTARCPSFVDLSAPQRIMFSESLQAAVVEQLTRRDADSDASYRVDSYCNDSSSPGRKGEIVRVVRAELDLGEPRIFSSSFDPARASTPLGYRPKGSTTTNIDLDLSVDWDEMGLPPNPPLPESYCGLAFAPHSISHAPSTKLDGEEMARESHEADSSIARSAGWIRALVEGWTPLRTSTNSGMSRKSTLPSIEEHRTPSRPKSWSHGTLTSGFQTPSSIARLPIQPAGRPLNHLPSLPLAVAVPPPQPLPLSLTRPISSPVGTSPLSPWTTGVYSHMMPRRVDPAPTPQRAEITRPECTTHKYSVRSTPRKAEMSKAIGAVATIIRAESVTPDTSRSELRSLTLVERAKHRKNLKDRVGSVSPRLSTELSDIISTGTGRDSSRFADASGWTEGSSRFADADDSFYQSPERATATFGRHLLKDKHKAESVAKPAPASLIVDIARPEPASMAPTYSPLRSGPAYEATLASLREYSFPTQSPSDLGIDKPVGGAIKVARGSATQTVVFDDTSRSTVAGIRTFGKTSSSSLPLSKLSTGPESFRSSGKMSTDSAPFNRSSTEPFKVFNDTTNTTTSKISSGSSKLSLPPSKDKENDPGAAVRTGRGRHRGSQGLVRALAPRF</sequence>
<dbReference type="KEGG" id="ccac:CcaHIS019_0112050"/>
<feature type="compositionally biased region" description="Low complexity" evidence="1">
    <location>
        <begin position="1234"/>
        <end position="1250"/>
    </location>
</feature>
<gene>
    <name evidence="4" type="ORF">CcaverHIS019_0112050</name>
</gene>
<feature type="transmembrane region" description="Helical" evidence="2">
    <location>
        <begin position="180"/>
        <end position="208"/>
    </location>
</feature>
<keyword evidence="2" id="KW-0812">Transmembrane</keyword>
<feature type="region of interest" description="Disordered" evidence="1">
    <location>
        <begin position="303"/>
        <end position="381"/>
    </location>
</feature>
<keyword evidence="5" id="KW-1185">Reference proteome</keyword>
<feature type="compositionally biased region" description="Polar residues" evidence="1">
    <location>
        <begin position="327"/>
        <end position="339"/>
    </location>
</feature>
<dbReference type="EMBL" id="AP028212">
    <property type="protein sequence ID" value="BEI88487.1"/>
    <property type="molecule type" value="Genomic_DNA"/>
</dbReference>
<feature type="compositionally biased region" description="Polar residues" evidence="1">
    <location>
        <begin position="1253"/>
        <end position="1272"/>
    </location>
</feature>
<keyword evidence="2" id="KW-1133">Transmembrane helix</keyword>
<keyword evidence="2" id="KW-0472">Membrane</keyword>
<feature type="region of interest" description="Disordered" evidence="1">
    <location>
        <begin position="1234"/>
        <end position="1332"/>
    </location>
</feature>